<accession>A0A7S2FH37</accession>
<organism evidence="1">
    <name type="scientific">Haptolina brevifila</name>
    <dbReference type="NCBI Taxonomy" id="156173"/>
    <lineage>
        <taxon>Eukaryota</taxon>
        <taxon>Haptista</taxon>
        <taxon>Haptophyta</taxon>
        <taxon>Prymnesiophyceae</taxon>
        <taxon>Prymnesiales</taxon>
        <taxon>Prymnesiaceae</taxon>
        <taxon>Haptolina</taxon>
    </lineage>
</organism>
<protein>
    <submittedName>
        <fullName evidence="1">Uncharacterized protein</fullName>
    </submittedName>
</protein>
<dbReference type="EMBL" id="HBGU01001446">
    <property type="protein sequence ID" value="CAD9391925.1"/>
    <property type="molecule type" value="Transcribed_RNA"/>
</dbReference>
<sequence>MTSLSWNDVIRRYAASPEPDGAGEALPPGLRVRPEVEVELAGTGIPSCMPPIKSDATPYLLAMPPPHFRAKVHSLRVQAVSMQRAVQRVRSLRCGRRHAVPFHTLQHALLSPGVISIWLKQRPSAHIAAEVSMLLSNATVETEMESTLAETDFDIPSGESDVDDANAQGG</sequence>
<feature type="non-terminal residue" evidence="1">
    <location>
        <position position="170"/>
    </location>
</feature>
<reference evidence="1" key="1">
    <citation type="submission" date="2021-01" db="EMBL/GenBank/DDBJ databases">
        <authorList>
            <person name="Corre E."/>
            <person name="Pelletier E."/>
            <person name="Niang G."/>
            <person name="Scheremetjew M."/>
            <person name="Finn R."/>
            <person name="Kale V."/>
            <person name="Holt S."/>
            <person name="Cochrane G."/>
            <person name="Meng A."/>
            <person name="Brown T."/>
            <person name="Cohen L."/>
        </authorList>
    </citation>
    <scope>NUCLEOTIDE SEQUENCE</scope>
    <source>
        <strain evidence="1">UTEX LB 985</strain>
    </source>
</reference>
<dbReference type="AlphaFoldDB" id="A0A7S2FH37"/>
<evidence type="ECO:0000313" key="1">
    <source>
        <dbReference type="EMBL" id="CAD9391925.1"/>
    </source>
</evidence>
<name>A0A7S2FH37_9EUKA</name>
<proteinExistence type="predicted"/>
<gene>
    <name evidence="1" type="ORF">CBRE1094_LOCUS754</name>
</gene>